<dbReference type="Gene3D" id="3.30.70.270">
    <property type="match status" value="1"/>
</dbReference>
<dbReference type="InterPro" id="IPR000160">
    <property type="entry name" value="GGDEF_dom"/>
</dbReference>
<dbReference type="PROSITE" id="PS50883">
    <property type="entry name" value="EAL"/>
    <property type="match status" value="1"/>
</dbReference>
<protein>
    <recommendedName>
        <fullName evidence="6">Diguanylate cyclase (GGDEF) domain-containing protein</fullName>
    </recommendedName>
</protein>
<dbReference type="SMART" id="SM00052">
    <property type="entry name" value="EAL"/>
    <property type="match status" value="1"/>
</dbReference>
<dbReference type="CDD" id="cd01949">
    <property type="entry name" value="GGDEF"/>
    <property type="match status" value="1"/>
</dbReference>
<dbReference type="InterPro" id="IPR029787">
    <property type="entry name" value="Nucleotide_cyclase"/>
</dbReference>
<evidence type="ECO:0008006" key="6">
    <source>
        <dbReference type="Google" id="ProtNLM"/>
    </source>
</evidence>
<evidence type="ECO:0000259" key="2">
    <source>
        <dbReference type="PROSITE" id="PS50883"/>
    </source>
</evidence>
<evidence type="ECO:0000313" key="4">
    <source>
        <dbReference type="EMBL" id="GGO81493.1"/>
    </source>
</evidence>
<dbReference type="CDD" id="cd01948">
    <property type="entry name" value="EAL"/>
    <property type="match status" value="1"/>
</dbReference>
<reference evidence="4 5" key="1">
    <citation type="journal article" date="2014" name="Int. J. Syst. Evol. Microbiol.">
        <title>Complete genome sequence of Corynebacterium casei LMG S-19264T (=DSM 44701T), isolated from a smear-ripened cheese.</title>
        <authorList>
            <consortium name="US DOE Joint Genome Institute (JGI-PGF)"/>
            <person name="Walter F."/>
            <person name="Albersmeier A."/>
            <person name="Kalinowski J."/>
            <person name="Ruckert C."/>
        </authorList>
    </citation>
    <scope>NUCLEOTIDE SEQUENCE [LARGE SCALE GENOMIC DNA]</scope>
    <source>
        <strain evidence="4 5">CGMCC 1.7286</strain>
    </source>
</reference>
<dbReference type="SUPFAM" id="SSF141868">
    <property type="entry name" value="EAL domain-like"/>
    <property type="match status" value="1"/>
</dbReference>
<dbReference type="Gene3D" id="3.20.20.450">
    <property type="entry name" value="EAL domain"/>
    <property type="match status" value="1"/>
</dbReference>
<feature type="domain" description="EAL" evidence="2">
    <location>
        <begin position="395"/>
        <end position="648"/>
    </location>
</feature>
<dbReference type="AlphaFoldDB" id="A0A918DSW3"/>
<comment type="caution">
    <text evidence="4">The sequence shown here is derived from an EMBL/GenBank/DDBJ whole genome shotgun (WGS) entry which is preliminary data.</text>
</comment>
<feature type="domain" description="GGDEF" evidence="3">
    <location>
        <begin position="253"/>
        <end position="386"/>
    </location>
</feature>
<dbReference type="PANTHER" id="PTHR44757">
    <property type="entry name" value="DIGUANYLATE CYCLASE DGCP"/>
    <property type="match status" value="1"/>
</dbReference>
<dbReference type="InterPro" id="IPR052155">
    <property type="entry name" value="Biofilm_reg_signaling"/>
</dbReference>
<dbReference type="FunFam" id="3.30.70.270:FF:000001">
    <property type="entry name" value="Diguanylate cyclase domain protein"/>
    <property type="match status" value="1"/>
</dbReference>
<proteinExistence type="predicted"/>
<organism evidence="4 5">
    <name type="scientific">Marinobacterium nitratireducens</name>
    <dbReference type="NCBI Taxonomy" id="518897"/>
    <lineage>
        <taxon>Bacteria</taxon>
        <taxon>Pseudomonadati</taxon>
        <taxon>Pseudomonadota</taxon>
        <taxon>Gammaproteobacteria</taxon>
        <taxon>Oceanospirillales</taxon>
        <taxon>Oceanospirillaceae</taxon>
        <taxon>Marinobacterium</taxon>
    </lineage>
</organism>
<keyword evidence="5" id="KW-1185">Reference proteome</keyword>
<dbReference type="PROSITE" id="PS50887">
    <property type="entry name" value="GGDEF"/>
    <property type="match status" value="1"/>
</dbReference>
<dbReference type="NCBIfam" id="TIGR00254">
    <property type="entry name" value="GGDEF"/>
    <property type="match status" value="1"/>
</dbReference>
<dbReference type="EMBL" id="BMLT01000004">
    <property type="protein sequence ID" value="GGO81493.1"/>
    <property type="molecule type" value="Genomic_DNA"/>
</dbReference>
<dbReference type="SMART" id="SM00267">
    <property type="entry name" value="GGDEF"/>
    <property type="match status" value="1"/>
</dbReference>
<comment type="cofactor">
    <cofactor evidence="1">
        <name>Mg(2+)</name>
        <dbReference type="ChEBI" id="CHEBI:18420"/>
    </cofactor>
</comment>
<name>A0A918DSW3_9GAMM</name>
<sequence length="654" mass="74172">MLKTMQVSRSRKYWLSLVSVGLVLSFSVVLAIQFRQTRLLENAIELSESEVSWGVFQLEREAQNFQLGLKTALATPDDEQQSQLHLRYDIFWSRFDVIVMRPQAQQLLASAEYDRTIEQLARFFERTEQYFPPAASPRLTRDELKGISVALDPVLLQIHALANLSIHRAVGVSEQRNLQIRDQIRISTLLVLFQLVLTLTFFAMTIRLVRKLQASHDDLTHMATFDQLSGLPNRRLFYDRLEREIRVCERSGKRLALMYIDLDNFKDINDTQGHDVGDALLKEAAQRLLRSVRRSDTVARLGGDEFTVILPGLESTSAVARIAEAVLTALREPFPARGRSNFVSASIGITVFPDDAQDVHDLLRQADQAMYEAKKFGRNRYHYFTPDMQAQAQARMQRIGDLRLALSRRELCLRYQPIVDLRSGKIRKAEALVRWQHPSLGLLSPQEFIPLAEETGLIVELGNWICEQALEQTASWRRTLDPAFQISINTSPVQLCDNGTRLDAWLTWLDRLQLPGSALALEITESILMSEAASERLLAIQSMGLEVSLDDFGTGYSTLSYLKKFDIDYLKIDRSFVQSLSPGSSDFVLCEAIILMAHKLGIQVVAEGIETDTQHRYLVEMGCDYGQGYRYSKPVSADEFERLVAGIHRAGNGN</sequence>
<gene>
    <name evidence="4" type="ORF">GCM10011348_20660</name>
</gene>
<dbReference type="InterPro" id="IPR035919">
    <property type="entry name" value="EAL_sf"/>
</dbReference>
<dbReference type="Pfam" id="PF00990">
    <property type="entry name" value="GGDEF"/>
    <property type="match status" value="1"/>
</dbReference>
<accession>A0A918DSW3</accession>
<dbReference type="InterPro" id="IPR043128">
    <property type="entry name" value="Rev_trsase/Diguanyl_cyclase"/>
</dbReference>
<dbReference type="SUPFAM" id="SSF55073">
    <property type="entry name" value="Nucleotide cyclase"/>
    <property type="match status" value="1"/>
</dbReference>
<dbReference type="InterPro" id="IPR001633">
    <property type="entry name" value="EAL_dom"/>
</dbReference>
<evidence type="ECO:0000256" key="1">
    <source>
        <dbReference type="ARBA" id="ARBA00001946"/>
    </source>
</evidence>
<evidence type="ECO:0000313" key="5">
    <source>
        <dbReference type="Proteomes" id="UP000599578"/>
    </source>
</evidence>
<evidence type="ECO:0000259" key="3">
    <source>
        <dbReference type="PROSITE" id="PS50887"/>
    </source>
</evidence>
<dbReference type="GO" id="GO:0003824">
    <property type="term" value="F:catalytic activity"/>
    <property type="evidence" value="ECO:0007669"/>
    <property type="project" value="UniProtKB-ARBA"/>
</dbReference>
<dbReference type="Proteomes" id="UP000599578">
    <property type="component" value="Unassembled WGS sequence"/>
</dbReference>
<dbReference type="PANTHER" id="PTHR44757:SF2">
    <property type="entry name" value="BIOFILM ARCHITECTURE MAINTENANCE PROTEIN MBAA"/>
    <property type="match status" value="1"/>
</dbReference>
<dbReference type="Pfam" id="PF00563">
    <property type="entry name" value="EAL"/>
    <property type="match status" value="1"/>
</dbReference>